<keyword evidence="1" id="KW-1133">Transmembrane helix</keyword>
<keyword evidence="3" id="KW-1185">Reference proteome</keyword>
<sequence length="86" mass="9729">MYIKPSIVFLFVTILYILIYLGADELPDILRNLYPAGVIKTVPFVLLPIIVTLFDEEKVRSLFPEPEYVPGSKITYELLPATLIAS</sequence>
<reference evidence="2 3" key="1">
    <citation type="submission" date="2016-04" db="EMBL/GenBank/DDBJ databases">
        <title>Genome sequence of Methanobrevibacter curvatus DSM 11111.</title>
        <authorList>
            <person name="Poehlein A."/>
            <person name="Seedorf H."/>
            <person name="Daniel R."/>
        </authorList>
    </citation>
    <scope>NUCLEOTIDE SEQUENCE [LARGE SCALE GENOMIC DNA]</scope>
    <source>
        <strain evidence="2 3">DSM 11111</strain>
    </source>
</reference>
<keyword evidence="1" id="KW-0812">Transmembrane</keyword>
<evidence type="ECO:0000313" key="2">
    <source>
        <dbReference type="EMBL" id="KZX16605.1"/>
    </source>
</evidence>
<protein>
    <submittedName>
        <fullName evidence="2">Uncharacterized protein</fullName>
    </submittedName>
</protein>
<organism evidence="2 3">
    <name type="scientific">Methanobrevibacter curvatus</name>
    <dbReference type="NCBI Taxonomy" id="49547"/>
    <lineage>
        <taxon>Archaea</taxon>
        <taxon>Methanobacteriati</taxon>
        <taxon>Methanobacteriota</taxon>
        <taxon>Methanomada group</taxon>
        <taxon>Methanobacteria</taxon>
        <taxon>Methanobacteriales</taxon>
        <taxon>Methanobacteriaceae</taxon>
        <taxon>Methanobrevibacter</taxon>
    </lineage>
</organism>
<feature type="transmembrane region" description="Helical" evidence="1">
    <location>
        <begin position="35"/>
        <end position="54"/>
    </location>
</feature>
<dbReference type="EMBL" id="LWMV01000007">
    <property type="protein sequence ID" value="KZX16605.1"/>
    <property type="molecule type" value="Genomic_DNA"/>
</dbReference>
<keyword evidence="1" id="KW-0472">Membrane</keyword>
<accession>A0A166EFU1</accession>
<proteinExistence type="predicted"/>
<evidence type="ECO:0000256" key="1">
    <source>
        <dbReference type="SAM" id="Phobius"/>
    </source>
</evidence>
<evidence type="ECO:0000313" key="3">
    <source>
        <dbReference type="Proteomes" id="UP000077245"/>
    </source>
</evidence>
<dbReference type="AlphaFoldDB" id="A0A166EFU1"/>
<dbReference type="Proteomes" id="UP000077245">
    <property type="component" value="Unassembled WGS sequence"/>
</dbReference>
<comment type="caution">
    <text evidence="2">The sequence shown here is derived from an EMBL/GenBank/DDBJ whole genome shotgun (WGS) entry which is preliminary data.</text>
</comment>
<name>A0A166EFU1_9EURY</name>
<feature type="transmembrane region" description="Helical" evidence="1">
    <location>
        <begin position="7"/>
        <end position="23"/>
    </location>
</feature>
<gene>
    <name evidence="2" type="ORF">MBCUR_00390</name>
</gene>